<reference evidence="2 3" key="1">
    <citation type="journal article" date="2017" name="Gigascience">
        <title>Genome sequence of the small brown planthopper, Laodelphax striatellus.</title>
        <authorList>
            <person name="Zhu J."/>
            <person name="Jiang F."/>
            <person name="Wang X."/>
            <person name="Yang P."/>
            <person name="Bao Y."/>
            <person name="Zhao W."/>
            <person name="Wang W."/>
            <person name="Lu H."/>
            <person name="Wang Q."/>
            <person name="Cui N."/>
            <person name="Li J."/>
            <person name="Chen X."/>
            <person name="Luo L."/>
            <person name="Yu J."/>
            <person name="Kang L."/>
            <person name="Cui F."/>
        </authorList>
    </citation>
    <scope>NUCLEOTIDE SEQUENCE [LARGE SCALE GENOMIC DNA]</scope>
    <source>
        <strain evidence="2">Lst14</strain>
    </source>
</reference>
<feature type="region of interest" description="Disordered" evidence="1">
    <location>
        <begin position="17"/>
        <end position="49"/>
    </location>
</feature>
<keyword evidence="3" id="KW-1185">Reference proteome</keyword>
<dbReference type="InParanoid" id="A0A482XQC3"/>
<protein>
    <submittedName>
        <fullName evidence="2">Uncharacterized protein</fullName>
    </submittedName>
</protein>
<accession>A0A482XQC3</accession>
<name>A0A482XQC3_LAOST</name>
<dbReference type="Proteomes" id="UP000291343">
    <property type="component" value="Unassembled WGS sequence"/>
</dbReference>
<dbReference type="EMBL" id="QKKF02002547">
    <property type="protein sequence ID" value="RZF48345.1"/>
    <property type="molecule type" value="Genomic_DNA"/>
</dbReference>
<gene>
    <name evidence="2" type="ORF">LSTR_LSTR015242</name>
</gene>
<evidence type="ECO:0000313" key="3">
    <source>
        <dbReference type="Proteomes" id="UP000291343"/>
    </source>
</evidence>
<feature type="compositionally biased region" description="Basic and acidic residues" evidence="1">
    <location>
        <begin position="22"/>
        <end position="49"/>
    </location>
</feature>
<evidence type="ECO:0000313" key="2">
    <source>
        <dbReference type="EMBL" id="RZF48345.1"/>
    </source>
</evidence>
<evidence type="ECO:0000256" key="1">
    <source>
        <dbReference type="SAM" id="MobiDB-lite"/>
    </source>
</evidence>
<comment type="caution">
    <text evidence="2">The sequence shown here is derived from an EMBL/GenBank/DDBJ whole genome shotgun (WGS) entry which is preliminary data.</text>
</comment>
<dbReference type="AlphaFoldDB" id="A0A482XQC3"/>
<feature type="compositionally biased region" description="Low complexity" evidence="1">
    <location>
        <begin position="93"/>
        <end position="115"/>
    </location>
</feature>
<sequence length="148" mass="16064">MYLSSYKDTQHLLVTAWGTTEEGDKNEEKGDSGWKRVNNKEGVNEEAERNGVEILAERRNQSTLVLLAGLYAGSRAVGRNVRSVEVQTPAGQTATGSPTPSSSSPSTTSGASPPTRLTLLASFDKSIHQIRDCLRASRKLSVMTWVRA</sequence>
<feature type="region of interest" description="Disordered" evidence="1">
    <location>
        <begin position="82"/>
        <end position="116"/>
    </location>
</feature>
<organism evidence="2 3">
    <name type="scientific">Laodelphax striatellus</name>
    <name type="common">Small brown planthopper</name>
    <name type="synonym">Delphax striatella</name>
    <dbReference type="NCBI Taxonomy" id="195883"/>
    <lineage>
        <taxon>Eukaryota</taxon>
        <taxon>Metazoa</taxon>
        <taxon>Ecdysozoa</taxon>
        <taxon>Arthropoda</taxon>
        <taxon>Hexapoda</taxon>
        <taxon>Insecta</taxon>
        <taxon>Pterygota</taxon>
        <taxon>Neoptera</taxon>
        <taxon>Paraneoptera</taxon>
        <taxon>Hemiptera</taxon>
        <taxon>Auchenorrhyncha</taxon>
        <taxon>Fulgoroidea</taxon>
        <taxon>Delphacidae</taxon>
        <taxon>Criomorphinae</taxon>
        <taxon>Laodelphax</taxon>
    </lineage>
</organism>
<dbReference type="SMR" id="A0A482XQC3"/>
<proteinExistence type="predicted"/>